<dbReference type="GO" id="GO:0009234">
    <property type="term" value="P:menaquinone biosynthetic process"/>
    <property type="evidence" value="ECO:0007669"/>
    <property type="project" value="UniProtKB-UniRule"/>
</dbReference>
<evidence type="ECO:0000256" key="5">
    <source>
        <dbReference type="ARBA" id="ARBA00023211"/>
    </source>
</evidence>
<proteinExistence type="inferred from homology"/>
<dbReference type="Pfam" id="PF02775">
    <property type="entry name" value="TPP_enzyme_C"/>
    <property type="match status" value="1"/>
</dbReference>
<dbReference type="EC" id="2.2.1.9" evidence="6"/>
<dbReference type="AlphaFoldDB" id="A0A368JPP3"/>
<comment type="cofactor">
    <cofactor evidence="6">
        <name>Mg(2+)</name>
        <dbReference type="ChEBI" id="CHEBI:18420"/>
    </cofactor>
    <cofactor evidence="6">
        <name>Mn(2+)</name>
        <dbReference type="ChEBI" id="CHEBI:29035"/>
    </cofactor>
</comment>
<dbReference type="HAMAP" id="MF_01659">
    <property type="entry name" value="MenD"/>
    <property type="match status" value="1"/>
</dbReference>
<dbReference type="OrthoDB" id="9791859at2"/>
<dbReference type="NCBIfam" id="TIGR00173">
    <property type="entry name" value="menD"/>
    <property type="match status" value="1"/>
</dbReference>
<dbReference type="RefSeq" id="WP_114406604.1">
    <property type="nucleotide sequence ID" value="NZ_QOWE01000010.1"/>
</dbReference>
<evidence type="ECO:0000259" key="9">
    <source>
        <dbReference type="Pfam" id="PF16582"/>
    </source>
</evidence>
<keyword evidence="1 6" id="KW-0808">Transferase</keyword>
<dbReference type="InterPro" id="IPR032264">
    <property type="entry name" value="MenD_middle"/>
</dbReference>
<feature type="domain" description="Thiamine pyrophosphate enzyme N-terminal TPP-binding" evidence="8">
    <location>
        <begin position="10"/>
        <end position="114"/>
    </location>
</feature>
<evidence type="ECO:0000259" key="8">
    <source>
        <dbReference type="Pfam" id="PF02776"/>
    </source>
</evidence>
<dbReference type="Gene3D" id="3.40.50.970">
    <property type="match status" value="2"/>
</dbReference>
<dbReference type="InterPro" id="IPR012001">
    <property type="entry name" value="Thiamin_PyroP_enz_TPP-bd_dom"/>
</dbReference>
<accession>A0A368JPP3</accession>
<name>A0A368JPP3_9BACT</name>
<comment type="pathway">
    <text evidence="6">Quinol/quinone metabolism; 1,4-dihydroxy-2-naphthoate biosynthesis; 1,4-dihydroxy-2-naphthoate from chorismate: step 2/7.</text>
</comment>
<gene>
    <name evidence="6" type="primary">menD</name>
    <name evidence="10" type="ORF">DUE52_13845</name>
</gene>
<comment type="cofactor">
    <cofactor evidence="6">
        <name>thiamine diphosphate</name>
        <dbReference type="ChEBI" id="CHEBI:58937"/>
    </cofactor>
    <text evidence="6">Binds 1 thiamine pyrophosphate per subunit.</text>
</comment>
<dbReference type="InterPro" id="IPR029061">
    <property type="entry name" value="THDP-binding"/>
</dbReference>
<evidence type="ECO:0000256" key="1">
    <source>
        <dbReference type="ARBA" id="ARBA00022679"/>
    </source>
</evidence>
<protein>
    <recommendedName>
        <fullName evidence="6">2-succinyl-5-enolpyruvyl-6-hydroxy-3-cyclohexene-1-carboxylate synthase</fullName>
        <shortName evidence="6">SEPHCHC synthase</shortName>
        <ecNumber evidence="6">2.2.1.9</ecNumber>
    </recommendedName>
    <alternativeName>
        <fullName evidence="6">Menaquinone biosynthesis protein MenD</fullName>
    </alternativeName>
</protein>
<dbReference type="GO" id="GO:0030145">
    <property type="term" value="F:manganese ion binding"/>
    <property type="evidence" value="ECO:0007669"/>
    <property type="project" value="UniProtKB-UniRule"/>
</dbReference>
<dbReference type="UniPathway" id="UPA00079"/>
<keyword evidence="11" id="KW-1185">Reference proteome</keyword>
<evidence type="ECO:0000256" key="3">
    <source>
        <dbReference type="ARBA" id="ARBA00022842"/>
    </source>
</evidence>
<comment type="catalytic activity">
    <reaction evidence="6">
        <text>isochorismate + 2-oxoglutarate + H(+) = 5-enolpyruvoyl-6-hydroxy-2-succinyl-cyclohex-3-ene-1-carboxylate + CO2</text>
        <dbReference type="Rhea" id="RHEA:25593"/>
        <dbReference type="ChEBI" id="CHEBI:15378"/>
        <dbReference type="ChEBI" id="CHEBI:16526"/>
        <dbReference type="ChEBI" id="CHEBI:16810"/>
        <dbReference type="ChEBI" id="CHEBI:29780"/>
        <dbReference type="ChEBI" id="CHEBI:58818"/>
        <dbReference type="EC" id="2.2.1.9"/>
    </reaction>
</comment>
<feature type="domain" description="Menaquinone biosynthesis protein MenD middle" evidence="9">
    <location>
        <begin position="232"/>
        <end position="405"/>
    </location>
</feature>
<sequence length="583" mass="65785">MAIHQHVLNLVELCVRKGIRQAIVSPGSRSAPITLALARHPEMTTRAVADERSAGFIAMGLAQQLRQPVILVCTSGSAVYNLAPAVAEAYFQEIPLLILTADRPKEWTHQQDGQTIYQTDIFGKHVKQSFELPADFVHPDARWFAERATNEAVNLAWAEPRGPVHINIPLREPLYPVGDETFQYPAVRVIEQLTAASALSSETWHRLQEEWETAERKLIAIGQGPHDPALLAILKKISEEWRIPVVGDVISNLPRNGEFVTQQDIFLSSANEELKNNLVPDLLITCGQSFISKQLKVFLRNHQPKAHWQIQPHNRLADPFQSLTRLIPHEPTAFFEKLFSDIDYQRFVSNDDEDSDDNFQEQWQTLDRKATRLLSQFLKDETVFHEWAVIQRILDELPADSQLHVANSMPVRYVNFCGMPENQRVEVFANRGTSGIDGCLSTAVGAALTTDQLVTALIGDVAFFYDRNGLWNNLVPANLRVIVLNNHGGNIFRIIDGPSKQPELSAYFETSQPLSAENTAKDAGLAYTKVASYGNLKTALADFFSKADRGKLLEIETDRYVNAEQFQRYKQLVQETFLDRQNR</sequence>
<comment type="function">
    <text evidence="6">Catalyzes the thiamine diphosphate-dependent decarboxylation of 2-oxoglutarate and the subsequent addition of the resulting succinic semialdehyde-thiamine pyrophosphate anion to isochorismate to yield 2-succinyl-5-enolpyruvyl-6-hydroxy-3-cyclohexene-1-carboxylate (SEPHCHC).</text>
</comment>
<dbReference type="GO" id="GO:0000287">
    <property type="term" value="F:magnesium ion binding"/>
    <property type="evidence" value="ECO:0007669"/>
    <property type="project" value="UniProtKB-UniRule"/>
</dbReference>
<comment type="pathway">
    <text evidence="6">Quinol/quinone metabolism; menaquinone biosynthesis.</text>
</comment>
<dbReference type="PANTHER" id="PTHR42916:SF1">
    <property type="entry name" value="PROTEIN PHYLLO, CHLOROPLASTIC"/>
    <property type="match status" value="1"/>
</dbReference>
<dbReference type="GO" id="GO:0030976">
    <property type="term" value="F:thiamine pyrophosphate binding"/>
    <property type="evidence" value="ECO:0007669"/>
    <property type="project" value="UniProtKB-UniRule"/>
</dbReference>
<dbReference type="InterPro" id="IPR004433">
    <property type="entry name" value="MenaQ_synth_MenD"/>
</dbReference>
<comment type="subunit">
    <text evidence="6">Homodimer.</text>
</comment>
<keyword evidence="2 6" id="KW-0479">Metal-binding</keyword>
<evidence type="ECO:0000256" key="4">
    <source>
        <dbReference type="ARBA" id="ARBA00023052"/>
    </source>
</evidence>
<organism evidence="10 11">
    <name type="scientific">Larkinella punicea</name>
    <dbReference type="NCBI Taxonomy" id="2315727"/>
    <lineage>
        <taxon>Bacteria</taxon>
        <taxon>Pseudomonadati</taxon>
        <taxon>Bacteroidota</taxon>
        <taxon>Cytophagia</taxon>
        <taxon>Cytophagales</taxon>
        <taxon>Spirosomataceae</taxon>
        <taxon>Larkinella</taxon>
    </lineage>
</organism>
<keyword evidence="3 6" id="KW-0460">Magnesium</keyword>
<reference evidence="10 11" key="1">
    <citation type="submission" date="2018-07" db="EMBL/GenBank/DDBJ databases">
        <title>Genome analysis of Larkinella rosea.</title>
        <authorList>
            <person name="Zhou Z."/>
            <person name="Wang G."/>
        </authorList>
    </citation>
    <scope>NUCLEOTIDE SEQUENCE [LARGE SCALE GENOMIC DNA]</scope>
    <source>
        <strain evidence="11">zzj9</strain>
    </source>
</reference>
<dbReference type="Proteomes" id="UP000253383">
    <property type="component" value="Unassembled WGS sequence"/>
</dbReference>
<comment type="caution">
    <text evidence="10">The sequence shown here is derived from an EMBL/GenBank/DDBJ whole genome shotgun (WGS) entry which is preliminary data.</text>
</comment>
<evidence type="ECO:0000259" key="7">
    <source>
        <dbReference type="Pfam" id="PF02775"/>
    </source>
</evidence>
<evidence type="ECO:0000313" key="10">
    <source>
        <dbReference type="EMBL" id="RCR68966.1"/>
    </source>
</evidence>
<keyword evidence="4 6" id="KW-0786">Thiamine pyrophosphate</keyword>
<evidence type="ECO:0000313" key="11">
    <source>
        <dbReference type="Proteomes" id="UP000253383"/>
    </source>
</evidence>
<dbReference type="CDD" id="cd07037">
    <property type="entry name" value="TPP_PYR_MenD"/>
    <property type="match status" value="1"/>
</dbReference>
<dbReference type="EMBL" id="QOWE01000010">
    <property type="protein sequence ID" value="RCR68966.1"/>
    <property type="molecule type" value="Genomic_DNA"/>
</dbReference>
<dbReference type="UniPathway" id="UPA01057">
    <property type="reaction ID" value="UER00164"/>
</dbReference>
<dbReference type="InterPro" id="IPR011766">
    <property type="entry name" value="TPP_enzyme_TPP-bd"/>
</dbReference>
<dbReference type="CDD" id="cd02009">
    <property type="entry name" value="TPP_SHCHC_synthase"/>
    <property type="match status" value="1"/>
</dbReference>
<keyword evidence="5 6" id="KW-0464">Manganese</keyword>
<dbReference type="GO" id="GO:0070204">
    <property type="term" value="F:2-succinyl-5-enolpyruvyl-6-hydroxy-3-cyclohexene-1-carboxylic-acid synthase activity"/>
    <property type="evidence" value="ECO:0007669"/>
    <property type="project" value="UniProtKB-UniRule"/>
</dbReference>
<dbReference type="Gene3D" id="3.40.50.1220">
    <property type="entry name" value="TPP-binding domain"/>
    <property type="match status" value="1"/>
</dbReference>
<feature type="domain" description="Thiamine pyrophosphate enzyme TPP-binding" evidence="7">
    <location>
        <begin position="435"/>
        <end position="548"/>
    </location>
</feature>
<dbReference type="Pfam" id="PF02776">
    <property type="entry name" value="TPP_enzyme_N"/>
    <property type="match status" value="1"/>
</dbReference>
<keyword evidence="6" id="KW-0474">Menaquinone biosynthesis</keyword>
<evidence type="ECO:0000256" key="6">
    <source>
        <dbReference type="HAMAP-Rule" id="MF_01659"/>
    </source>
</evidence>
<dbReference type="PIRSF" id="PIRSF004983">
    <property type="entry name" value="MenD"/>
    <property type="match status" value="1"/>
</dbReference>
<dbReference type="Pfam" id="PF16582">
    <property type="entry name" value="TPP_enzyme_M_2"/>
    <property type="match status" value="1"/>
</dbReference>
<dbReference type="PANTHER" id="PTHR42916">
    <property type="entry name" value="2-SUCCINYL-5-ENOLPYRUVYL-6-HYDROXY-3-CYCLOHEXENE-1-CARBOXYLATE SYNTHASE"/>
    <property type="match status" value="1"/>
</dbReference>
<comment type="similarity">
    <text evidence="6">Belongs to the TPP enzyme family. MenD subfamily.</text>
</comment>
<evidence type="ECO:0000256" key="2">
    <source>
        <dbReference type="ARBA" id="ARBA00022723"/>
    </source>
</evidence>
<dbReference type="SUPFAM" id="SSF52518">
    <property type="entry name" value="Thiamin diphosphate-binding fold (THDP-binding)"/>
    <property type="match status" value="2"/>
</dbReference>